<keyword evidence="2" id="KW-1185">Reference proteome</keyword>
<accession>A0A975BQU5</accession>
<sequence length="203" mass="23822">MIIKYHQIEKFPGCARDSGETRVFCPDEVFPRGKNPKLFTAHLFVLSTDNEIIRIICEKKIGILRKVPFFLKKRFDIMDAKFCQFDYFYKSDVLHRKYQYCQIKNVLLSSELFFLSGNSHADFKFSRLRISSRVQKQSNPIFCFFGKTESADHPIIKFFSVIPAKAGIHCLRIRKTSRKQIPAFTGMTFRRNDRLFVRPGSKT</sequence>
<name>A0A975BQU5_9BACT</name>
<organism evidence="1 2">
    <name type="scientific">Desulfonema magnum</name>
    <dbReference type="NCBI Taxonomy" id="45655"/>
    <lineage>
        <taxon>Bacteria</taxon>
        <taxon>Pseudomonadati</taxon>
        <taxon>Thermodesulfobacteriota</taxon>
        <taxon>Desulfobacteria</taxon>
        <taxon>Desulfobacterales</taxon>
        <taxon>Desulfococcaceae</taxon>
        <taxon>Desulfonema</taxon>
    </lineage>
</organism>
<evidence type="ECO:0000313" key="1">
    <source>
        <dbReference type="EMBL" id="QTA89395.1"/>
    </source>
</evidence>
<dbReference type="EMBL" id="CP061800">
    <property type="protein sequence ID" value="QTA89395.1"/>
    <property type="molecule type" value="Genomic_DNA"/>
</dbReference>
<dbReference type="AlphaFoldDB" id="A0A975BQU5"/>
<evidence type="ECO:0000313" key="2">
    <source>
        <dbReference type="Proteomes" id="UP000663722"/>
    </source>
</evidence>
<dbReference type="KEGG" id="dmm:dnm_054460"/>
<dbReference type="Proteomes" id="UP000663722">
    <property type="component" value="Chromosome"/>
</dbReference>
<protein>
    <submittedName>
        <fullName evidence="1">Uncharacterized protein</fullName>
    </submittedName>
</protein>
<proteinExistence type="predicted"/>
<gene>
    <name evidence="1" type="ORF">dnm_054460</name>
</gene>
<reference evidence="1" key="1">
    <citation type="journal article" date="2021" name="Microb. Physiol.">
        <title>Proteogenomic Insights into the Physiology of Marine, Sulfate-Reducing, Filamentous Desulfonema limicola and Desulfonema magnum.</title>
        <authorList>
            <person name="Schnaars V."/>
            <person name="Wohlbrand L."/>
            <person name="Scheve S."/>
            <person name="Hinrichs C."/>
            <person name="Reinhardt R."/>
            <person name="Rabus R."/>
        </authorList>
    </citation>
    <scope>NUCLEOTIDE SEQUENCE</scope>
    <source>
        <strain evidence="1">4be13</strain>
    </source>
</reference>